<evidence type="ECO:0000313" key="2">
    <source>
        <dbReference type="Proteomes" id="UP000067444"/>
    </source>
</evidence>
<dbReference type="AlphaFoldDB" id="A0A0K0Y8N8"/>
<sequence>MTTLTQAVPSKLQLDGWWLDHATRPFPKRIVTAKVLSKETAQ</sequence>
<keyword evidence="2" id="KW-1185">Reference proteome</keyword>
<protein>
    <submittedName>
        <fullName evidence="1">Uncharacterized protein</fullName>
    </submittedName>
</protein>
<dbReference type="KEGG" id="otm:OSB_27030"/>
<name>A0A0K0Y8N8_9RHOB</name>
<accession>A0A0K0Y8N8</accession>
<organism evidence="1 2">
    <name type="scientific">Octadecabacter temperatus</name>
    <dbReference type="NCBI Taxonomy" id="1458307"/>
    <lineage>
        <taxon>Bacteria</taxon>
        <taxon>Pseudomonadati</taxon>
        <taxon>Pseudomonadota</taxon>
        <taxon>Alphaproteobacteria</taxon>
        <taxon>Rhodobacterales</taxon>
        <taxon>Roseobacteraceae</taxon>
        <taxon>Octadecabacter</taxon>
    </lineage>
</organism>
<gene>
    <name evidence="1" type="ORF">OSB_27030</name>
</gene>
<dbReference type="STRING" id="1458307.OSB_27030"/>
<evidence type="ECO:0000313" key="1">
    <source>
        <dbReference type="EMBL" id="AKS47227.1"/>
    </source>
</evidence>
<proteinExistence type="predicted"/>
<dbReference type="Proteomes" id="UP000067444">
    <property type="component" value="Chromosome"/>
</dbReference>
<dbReference type="EMBL" id="CP012160">
    <property type="protein sequence ID" value="AKS47227.1"/>
    <property type="molecule type" value="Genomic_DNA"/>
</dbReference>
<reference evidence="1 2" key="1">
    <citation type="journal article" date="2015" name="Genome Announc.">
        <title>Closed Genome Sequence of Octadecabacter temperatus SB1, the First Mesophilic Species of the Genus Octadecabacter.</title>
        <authorList>
            <person name="Voget S."/>
            <person name="Billerbeck S."/>
            <person name="Simon M."/>
            <person name="Daniel R."/>
        </authorList>
    </citation>
    <scope>NUCLEOTIDE SEQUENCE [LARGE SCALE GENOMIC DNA]</scope>
    <source>
        <strain evidence="1 2">SB1</strain>
    </source>
</reference>
<dbReference type="RefSeq" id="WP_268794162.1">
    <property type="nucleotide sequence ID" value="NZ_CP012160.1"/>
</dbReference>